<evidence type="ECO:0000256" key="1">
    <source>
        <dbReference type="ARBA" id="ARBA00004651"/>
    </source>
</evidence>
<sequence>MQRILINPDAPRSENIRKILKLASPIIVVNLLYTVESMFSMVLVSGISPTAVAAVGFSMSLLWFIYSLMAVSYTGTSVLVAQRVGSGKDPAPVLLAGLTVSFLIALPLTFWGRDVVLFLMEHLGASEGVLRLSEDYLKPIFLFITVGFLTNTFYASFNGAGDTKTPMKIALIMNLVNLATAYCLIYGKFGLPALGVQGAGWGIVLAELTAFFTYLYLILRLRRPFPVLLKIDPSVLLRLLRTGLPTAVERAVTSLSFNVFIGFLAGFGDKVLAAHQIGLRVESLSFMIGFGFMVASTVIAGQNFGAGNLRGLVYGVRFTAVLTAVLMGLLGLVLILFSRYLVLPFSRDPEVVSWAVYYLVIVGISQVPMAVAVIHSGALKGMGRTTVPMVVNIGSFWLFRIVPSYLMLQVLRSPLVPWTFMTVEMFLRALLLYMAFRREIRLQSGARS</sequence>
<evidence type="ECO:0000256" key="5">
    <source>
        <dbReference type="ARBA" id="ARBA00022692"/>
    </source>
</evidence>
<keyword evidence="2" id="KW-0813">Transport</keyword>
<dbReference type="NCBIfam" id="TIGR00797">
    <property type="entry name" value="matE"/>
    <property type="match status" value="1"/>
</dbReference>
<dbReference type="PIRSF" id="PIRSF006603">
    <property type="entry name" value="DinF"/>
    <property type="match status" value="1"/>
</dbReference>
<dbReference type="Proteomes" id="UP000885792">
    <property type="component" value="Unassembled WGS sequence"/>
</dbReference>
<evidence type="ECO:0000256" key="4">
    <source>
        <dbReference type="ARBA" id="ARBA00022475"/>
    </source>
</evidence>
<keyword evidence="4" id="KW-1003">Cell membrane</keyword>
<reference evidence="11" key="1">
    <citation type="journal article" date="2020" name="mSystems">
        <title>Genome- and Community-Level Interaction Insights into Carbon Utilization and Element Cycling Functions of Hydrothermarchaeota in Hydrothermal Sediment.</title>
        <authorList>
            <person name="Zhou Z."/>
            <person name="Liu Y."/>
            <person name="Xu W."/>
            <person name="Pan J."/>
            <person name="Luo Z.H."/>
            <person name="Li M."/>
        </authorList>
    </citation>
    <scope>NUCLEOTIDE SEQUENCE [LARGE SCALE GENOMIC DNA]</scope>
    <source>
        <strain evidence="11">HyVt-501</strain>
    </source>
</reference>
<dbReference type="GO" id="GO:0006811">
    <property type="term" value="P:monoatomic ion transport"/>
    <property type="evidence" value="ECO:0007669"/>
    <property type="project" value="UniProtKB-KW"/>
</dbReference>
<comment type="caution">
    <text evidence="11">The sequence shown here is derived from an EMBL/GenBank/DDBJ whole genome shotgun (WGS) entry which is preliminary data.</text>
</comment>
<feature type="transmembrane region" description="Helical" evidence="10">
    <location>
        <begin position="199"/>
        <end position="219"/>
    </location>
</feature>
<keyword evidence="6 10" id="KW-1133">Transmembrane helix</keyword>
<feature type="transmembrane region" description="Helical" evidence="10">
    <location>
        <begin position="140"/>
        <end position="157"/>
    </location>
</feature>
<dbReference type="InterPro" id="IPR002528">
    <property type="entry name" value="MATE_fam"/>
</dbReference>
<dbReference type="CDD" id="cd13137">
    <property type="entry name" value="MATE_NorM_like"/>
    <property type="match status" value="1"/>
</dbReference>
<evidence type="ECO:0000256" key="8">
    <source>
        <dbReference type="ARBA" id="ARBA00023136"/>
    </source>
</evidence>
<evidence type="ECO:0000256" key="9">
    <source>
        <dbReference type="ARBA" id="ARBA00031636"/>
    </source>
</evidence>
<feature type="transmembrane region" description="Helical" evidence="10">
    <location>
        <begin position="20"/>
        <end position="43"/>
    </location>
</feature>
<dbReference type="GO" id="GO:0042910">
    <property type="term" value="F:xenobiotic transmembrane transporter activity"/>
    <property type="evidence" value="ECO:0007669"/>
    <property type="project" value="InterPro"/>
</dbReference>
<organism evidence="11">
    <name type="scientific">Aquifex aeolicus</name>
    <dbReference type="NCBI Taxonomy" id="63363"/>
    <lineage>
        <taxon>Bacteria</taxon>
        <taxon>Pseudomonadati</taxon>
        <taxon>Aquificota</taxon>
        <taxon>Aquificia</taxon>
        <taxon>Aquificales</taxon>
        <taxon>Aquificaceae</taxon>
        <taxon>Aquifex</taxon>
    </lineage>
</organism>
<keyword evidence="3" id="KW-0050">Antiport</keyword>
<feature type="transmembrane region" description="Helical" evidence="10">
    <location>
        <begin position="318"/>
        <end position="342"/>
    </location>
</feature>
<feature type="transmembrane region" description="Helical" evidence="10">
    <location>
        <begin position="93"/>
        <end position="112"/>
    </location>
</feature>
<dbReference type="AlphaFoldDB" id="A0A7C5L237"/>
<evidence type="ECO:0000256" key="10">
    <source>
        <dbReference type="SAM" id="Phobius"/>
    </source>
</evidence>
<evidence type="ECO:0000313" key="11">
    <source>
        <dbReference type="EMBL" id="HHJ63289.1"/>
    </source>
</evidence>
<feature type="transmembrane region" description="Helical" evidence="10">
    <location>
        <begin position="247"/>
        <end position="267"/>
    </location>
</feature>
<comment type="subcellular location">
    <subcellularLocation>
        <location evidence="1">Cell membrane</location>
        <topology evidence="1">Multi-pass membrane protein</topology>
    </subcellularLocation>
</comment>
<proteinExistence type="predicted"/>
<keyword evidence="7" id="KW-0406">Ion transport</keyword>
<dbReference type="GO" id="GO:0015297">
    <property type="term" value="F:antiporter activity"/>
    <property type="evidence" value="ECO:0007669"/>
    <property type="project" value="UniProtKB-KW"/>
</dbReference>
<dbReference type="GO" id="GO:0005886">
    <property type="term" value="C:plasma membrane"/>
    <property type="evidence" value="ECO:0007669"/>
    <property type="project" value="UniProtKB-SubCell"/>
</dbReference>
<dbReference type="InterPro" id="IPR050222">
    <property type="entry name" value="MATE_MdtK"/>
</dbReference>
<dbReference type="InterPro" id="IPR048279">
    <property type="entry name" value="MdtK-like"/>
</dbReference>
<protein>
    <recommendedName>
        <fullName evidence="9">Multidrug-efflux transporter</fullName>
    </recommendedName>
</protein>
<gene>
    <name evidence="11" type="ORF">ENJ61_00115</name>
</gene>
<feature type="transmembrane region" description="Helical" evidence="10">
    <location>
        <begin position="418"/>
        <end position="436"/>
    </location>
</feature>
<feature type="transmembrane region" description="Helical" evidence="10">
    <location>
        <begin position="169"/>
        <end position="187"/>
    </location>
</feature>
<dbReference type="EMBL" id="DRNB01000004">
    <property type="protein sequence ID" value="HHJ63289.1"/>
    <property type="molecule type" value="Genomic_DNA"/>
</dbReference>
<feature type="transmembrane region" description="Helical" evidence="10">
    <location>
        <begin position="386"/>
        <end position="406"/>
    </location>
</feature>
<keyword evidence="5 10" id="KW-0812">Transmembrane</keyword>
<name>A0A7C5L237_AQUAO</name>
<feature type="transmembrane region" description="Helical" evidence="10">
    <location>
        <begin position="63"/>
        <end position="81"/>
    </location>
</feature>
<accession>A0A7C5L237</accession>
<keyword evidence="8 10" id="KW-0472">Membrane</keyword>
<evidence type="ECO:0000256" key="6">
    <source>
        <dbReference type="ARBA" id="ARBA00022989"/>
    </source>
</evidence>
<dbReference type="PANTHER" id="PTHR43298">
    <property type="entry name" value="MULTIDRUG RESISTANCE PROTEIN NORM-RELATED"/>
    <property type="match status" value="1"/>
</dbReference>
<evidence type="ECO:0000256" key="7">
    <source>
        <dbReference type="ARBA" id="ARBA00023065"/>
    </source>
</evidence>
<dbReference type="Pfam" id="PF01554">
    <property type="entry name" value="MatE"/>
    <property type="match status" value="2"/>
</dbReference>
<dbReference type="PANTHER" id="PTHR43298:SF2">
    <property type="entry name" value="FMN_FAD EXPORTER YEEO-RELATED"/>
    <property type="match status" value="1"/>
</dbReference>
<feature type="transmembrane region" description="Helical" evidence="10">
    <location>
        <begin position="354"/>
        <end position="374"/>
    </location>
</feature>
<feature type="transmembrane region" description="Helical" evidence="10">
    <location>
        <begin position="287"/>
        <end position="306"/>
    </location>
</feature>
<evidence type="ECO:0000256" key="2">
    <source>
        <dbReference type="ARBA" id="ARBA00022448"/>
    </source>
</evidence>
<evidence type="ECO:0000256" key="3">
    <source>
        <dbReference type="ARBA" id="ARBA00022449"/>
    </source>
</evidence>